<dbReference type="PANTHER" id="PTHR11731">
    <property type="entry name" value="PROTEASE FAMILY S9B,C DIPEPTIDYL-PEPTIDASE IV-RELATED"/>
    <property type="match status" value="1"/>
</dbReference>
<dbReference type="InterPro" id="IPR050278">
    <property type="entry name" value="Serine_Prot_S9B/DPPIV"/>
</dbReference>
<dbReference type="InterPro" id="IPR029058">
    <property type="entry name" value="AB_hydrolase_fold"/>
</dbReference>
<comment type="caution">
    <text evidence="3">The sequence shown here is derived from an EMBL/GenBank/DDBJ whole genome shotgun (WGS) entry which is preliminary data.</text>
</comment>
<dbReference type="SUPFAM" id="SSF53474">
    <property type="entry name" value="alpha/beta-Hydrolases"/>
    <property type="match status" value="1"/>
</dbReference>
<dbReference type="RefSeq" id="WP_237336880.1">
    <property type="nucleotide sequence ID" value="NZ_BAABCM010000005.1"/>
</dbReference>
<name>A0ABP7IG12_9PSEU</name>
<dbReference type="Pfam" id="PF00326">
    <property type="entry name" value="Peptidase_S9"/>
    <property type="match status" value="1"/>
</dbReference>
<feature type="domain" description="Dipeptidylpeptidase IV N-terminal" evidence="2">
    <location>
        <begin position="107"/>
        <end position="392"/>
    </location>
</feature>
<organism evidence="3 4">
    <name type="scientific">Amycolatopsis tucumanensis</name>
    <dbReference type="NCBI Taxonomy" id="401106"/>
    <lineage>
        <taxon>Bacteria</taxon>
        <taxon>Bacillati</taxon>
        <taxon>Actinomycetota</taxon>
        <taxon>Actinomycetes</taxon>
        <taxon>Pseudonocardiales</taxon>
        <taxon>Pseudonocardiaceae</taxon>
        <taxon>Amycolatopsis</taxon>
    </lineage>
</organism>
<protein>
    <submittedName>
        <fullName evidence="3">Prolyl oligopeptidase family serine peptidase</fullName>
    </submittedName>
</protein>
<dbReference type="InterPro" id="IPR002469">
    <property type="entry name" value="Peptidase_S9B_N"/>
</dbReference>
<evidence type="ECO:0000259" key="2">
    <source>
        <dbReference type="Pfam" id="PF00930"/>
    </source>
</evidence>
<accession>A0ABP7IG12</accession>
<dbReference type="Gene3D" id="2.140.10.30">
    <property type="entry name" value="Dipeptidylpeptidase IV, N-terminal domain"/>
    <property type="match status" value="1"/>
</dbReference>
<gene>
    <name evidence="3" type="ORF">GCM10022380_40090</name>
</gene>
<sequence>MTDELSFLRQQARTQRFTLGTPREFRVAPDGSRLLFLRSESGTDRRNSLWELDLTRGGETKVVDAAELLPGEEELPPEERARRERMRESAGGVVGYAVDDEFRLAAFSLSGKLYTVDLGSREVTELVDTSVVDPRPNPTGTHIAYVRDRKLRVIDLATREDTVVAGEDGEDIAWGLAEFIAAEELGRARGYWWSPDGQTLLVERTDRADVPRWTISDPAHPEAGANTVAYPAAGTTNVDVSLAFFGLDGTRVDVERGDWEYLVAVHWSAGGPPLLAVQPRDQRELAFYAVDPADGSTKLLHTETDPHWVEIVPGVPAWTTDGRLVHVSAADGSYRLVVDGEPVTEPGLQVRSVLHVGAEVLFSASESDPTQIHVYRTGPDGVTRLSDADGVHVGAGTAEITVLSSWSLRRSGPEVTVLRNGRPLAEVRSYPVDPGLEPDPEWLTVGERGLRAALLLPTGYRPGDGKLPVLLDPYGGPHAQRVLQSRNAFLTSQWLADQGFAVLVADGRGTPGRGPAWEKEIVRELAEVTLTDQVDALHAVAADHPELDLSRVAIRGWSYGGYLSALAVLRRPDVFHAAVAGAPVTDWSLYDTHYTERYLGVPDEEPESYERNSLIASAPELRRALLIVHGLADDNVFVAHALRLSSALLAAGRPHVFLPLVGATHMTPQAEEVAENLMKVQVDWIKRELEAAAR</sequence>
<feature type="domain" description="Peptidase S9 prolyl oligopeptidase catalytic" evidence="1">
    <location>
        <begin position="491"/>
        <end position="690"/>
    </location>
</feature>
<dbReference type="Proteomes" id="UP001501624">
    <property type="component" value="Unassembled WGS sequence"/>
</dbReference>
<dbReference type="PANTHER" id="PTHR11731:SF193">
    <property type="entry name" value="DIPEPTIDYL PEPTIDASE 9"/>
    <property type="match status" value="1"/>
</dbReference>
<dbReference type="EMBL" id="BAABCM010000005">
    <property type="protein sequence ID" value="GAA3817613.1"/>
    <property type="molecule type" value="Genomic_DNA"/>
</dbReference>
<evidence type="ECO:0000313" key="4">
    <source>
        <dbReference type="Proteomes" id="UP001501624"/>
    </source>
</evidence>
<evidence type="ECO:0000313" key="3">
    <source>
        <dbReference type="EMBL" id="GAA3817613.1"/>
    </source>
</evidence>
<evidence type="ECO:0000259" key="1">
    <source>
        <dbReference type="Pfam" id="PF00326"/>
    </source>
</evidence>
<keyword evidence="4" id="KW-1185">Reference proteome</keyword>
<dbReference type="InterPro" id="IPR001375">
    <property type="entry name" value="Peptidase_S9_cat"/>
</dbReference>
<dbReference type="SUPFAM" id="SSF82171">
    <property type="entry name" value="DPP6 N-terminal domain-like"/>
    <property type="match status" value="1"/>
</dbReference>
<reference evidence="4" key="1">
    <citation type="journal article" date="2019" name="Int. J. Syst. Evol. Microbiol.">
        <title>The Global Catalogue of Microorganisms (GCM) 10K type strain sequencing project: providing services to taxonomists for standard genome sequencing and annotation.</title>
        <authorList>
            <consortium name="The Broad Institute Genomics Platform"/>
            <consortium name="The Broad Institute Genome Sequencing Center for Infectious Disease"/>
            <person name="Wu L."/>
            <person name="Ma J."/>
        </authorList>
    </citation>
    <scope>NUCLEOTIDE SEQUENCE [LARGE SCALE GENOMIC DNA]</scope>
    <source>
        <strain evidence="4">JCM 17017</strain>
    </source>
</reference>
<dbReference type="Pfam" id="PF00930">
    <property type="entry name" value="DPPIV_N"/>
    <property type="match status" value="1"/>
</dbReference>
<dbReference type="Gene3D" id="3.40.50.1820">
    <property type="entry name" value="alpha/beta hydrolase"/>
    <property type="match status" value="1"/>
</dbReference>
<proteinExistence type="predicted"/>